<evidence type="ECO:0000256" key="2">
    <source>
        <dbReference type="SAM" id="Phobius"/>
    </source>
</evidence>
<evidence type="ECO:0000256" key="1">
    <source>
        <dbReference type="SAM" id="MobiDB-lite"/>
    </source>
</evidence>
<dbReference type="OrthoDB" id="4499526at2759"/>
<evidence type="ECO:0000313" key="4">
    <source>
        <dbReference type="Proteomes" id="UP000247810"/>
    </source>
</evidence>
<accession>A0A319D8E8</accession>
<evidence type="ECO:0008006" key="5">
    <source>
        <dbReference type="Google" id="ProtNLM"/>
    </source>
</evidence>
<dbReference type="Proteomes" id="UP000247810">
    <property type="component" value="Unassembled WGS sequence"/>
</dbReference>
<sequence length="428" mass="48060">MAAAPDRDNLDPSGTKLTDEYDEYSWVLLEAHPLRSHPTQCCPGLLWLLQRFCAAVRRRWSDRVLSLICLFLMFLVAIQFLSLLPYGVSYIFLHDEYREQAGFIHWPAEFNGQPAACISYNPHAHLDAIQYSVAAGCIGAKADVWLHENSLLVGSSMPVSKEESTLRGVYLEPLLEQLDGRNSADLQYDQNQTTSKTGLFEKDPMQQFTLFLEIRSPLHAAWPHLASQLASLSDRGYLSHRNGTQIVPGPVTVVLSGKDGLSIGDTHVISHDSVYDSIFFDERLSPEIGRSSAVQGSMEEEQNPTPQSTQLPGDNAIQHSVSVKFSQAIGSPHRGRFSRQQIELIKSQVREAHQRGLLVRYEGIPCYSEGMHRVIWRILTKEGADLIEVDWTGCASRGWRRFFAIGSGARSSHKRPQIPWPWGTVHSR</sequence>
<dbReference type="InterPro" id="IPR051236">
    <property type="entry name" value="HAT_RTT109-like"/>
</dbReference>
<dbReference type="PANTHER" id="PTHR31571:SF5">
    <property type="entry name" value="ALTERED INHERITANCE OF MITOCHONDRIA PROTEIN 6"/>
    <property type="match status" value="1"/>
</dbReference>
<name>A0A319D8E8_9EURO</name>
<keyword evidence="4" id="KW-1185">Reference proteome</keyword>
<organism evidence="3 4">
    <name type="scientific">Aspergillus ellipticus CBS 707.79</name>
    <dbReference type="NCBI Taxonomy" id="1448320"/>
    <lineage>
        <taxon>Eukaryota</taxon>
        <taxon>Fungi</taxon>
        <taxon>Dikarya</taxon>
        <taxon>Ascomycota</taxon>
        <taxon>Pezizomycotina</taxon>
        <taxon>Eurotiomycetes</taxon>
        <taxon>Eurotiomycetidae</taxon>
        <taxon>Eurotiales</taxon>
        <taxon>Aspergillaceae</taxon>
        <taxon>Aspergillus</taxon>
        <taxon>Aspergillus subgen. Circumdati</taxon>
    </lineage>
</organism>
<keyword evidence="2" id="KW-0812">Transmembrane</keyword>
<dbReference type="STRING" id="1448320.A0A319D8E8"/>
<keyword evidence="2" id="KW-1133">Transmembrane helix</keyword>
<dbReference type="VEuPathDB" id="FungiDB:BO71DRAFT_67242"/>
<dbReference type="EMBL" id="KZ825968">
    <property type="protein sequence ID" value="PYH90767.1"/>
    <property type="molecule type" value="Genomic_DNA"/>
</dbReference>
<gene>
    <name evidence="3" type="ORF">BO71DRAFT_67242</name>
</gene>
<feature type="region of interest" description="Disordered" evidence="1">
    <location>
        <begin position="290"/>
        <end position="311"/>
    </location>
</feature>
<protein>
    <recommendedName>
        <fullName evidence="5">Altered inheritance of mitochondria protein 6</fullName>
    </recommendedName>
</protein>
<proteinExistence type="predicted"/>
<dbReference type="PANTHER" id="PTHR31571">
    <property type="entry name" value="ALTERED INHERITANCE OF MITOCHONDRIA PROTEIN 6"/>
    <property type="match status" value="1"/>
</dbReference>
<feature type="transmembrane region" description="Helical" evidence="2">
    <location>
        <begin position="64"/>
        <end position="88"/>
    </location>
</feature>
<dbReference type="AlphaFoldDB" id="A0A319D8E8"/>
<evidence type="ECO:0000313" key="3">
    <source>
        <dbReference type="EMBL" id="PYH90767.1"/>
    </source>
</evidence>
<keyword evidence="2" id="KW-0472">Membrane</keyword>
<reference evidence="3 4" key="1">
    <citation type="submission" date="2018-02" db="EMBL/GenBank/DDBJ databases">
        <title>The genomes of Aspergillus section Nigri reveals drivers in fungal speciation.</title>
        <authorList>
            <consortium name="DOE Joint Genome Institute"/>
            <person name="Vesth T.C."/>
            <person name="Nybo J."/>
            <person name="Theobald S."/>
            <person name="Brandl J."/>
            <person name="Frisvad J.C."/>
            <person name="Nielsen K.F."/>
            <person name="Lyhne E.K."/>
            <person name="Kogle M.E."/>
            <person name="Kuo A."/>
            <person name="Riley R."/>
            <person name="Clum A."/>
            <person name="Nolan M."/>
            <person name="Lipzen A."/>
            <person name="Salamov A."/>
            <person name="Henrissat B."/>
            <person name="Wiebenga A."/>
            <person name="De vries R.P."/>
            <person name="Grigoriev I.V."/>
            <person name="Mortensen U.H."/>
            <person name="Andersen M.R."/>
            <person name="Baker S.E."/>
        </authorList>
    </citation>
    <scope>NUCLEOTIDE SEQUENCE [LARGE SCALE GENOMIC DNA]</scope>
    <source>
        <strain evidence="3 4">CBS 707.79</strain>
    </source>
</reference>